<sequence length="421" mass="46764">MGTLLRPHQCQERRSSHSNLRPPGRQESLNLLGKTLPIPVATAPQLRTRRQFSFNGMKYETNGLMPLTPQQQQKQKQRQQQRWRREQPQQDQFLKMSGGASGSSGELRMRGGGNSSIIDMATHESAGGDNGWRSDPKKTVPSNRMNSVRLTGMNRSNSKVQMMSPAKTKINPSSTAGISESGSRLLRTPKYPSRTKVKEELNHEMEHQDRNEDYLGKGRKQYHSQQLLQNGVNTSSAPRLSNDGGYGAKQRLMFAQSLMKTARQEVANGSGLDPPPAMVIPTTIGGGMPSKMDYITLAGLVLGCIASHALYFLCWYFSWLKNQVVGLRRRFLGHSNLWEFFDLDDTSRYSVQTKLVLAPLIIAGALLYCVVNMLHMLVQVVRSDVPRTVVVFVQRVANSGLLGTITTGLGGGGVGAFRRHR</sequence>
<organism evidence="3 4">
    <name type="scientific">Drosophila kikkawai</name>
    <name type="common">Fruit fly</name>
    <dbReference type="NCBI Taxonomy" id="30033"/>
    <lineage>
        <taxon>Eukaryota</taxon>
        <taxon>Metazoa</taxon>
        <taxon>Ecdysozoa</taxon>
        <taxon>Arthropoda</taxon>
        <taxon>Hexapoda</taxon>
        <taxon>Insecta</taxon>
        <taxon>Pterygota</taxon>
        <taxon>Neoptera</taxon>
        <taxon>Endopterygota</taxon>
        <taxon>Diptera</taxon>
        <taxon>Brachycera</taxon>
        <taxon>Muscomorpha</taxon>
        <taxon>Ephydroidea</taxon>
        <taxon>Drosophilidae</taxon>
        <taxon>Drosophila</taxon>
        <taxon>Sophophora</taxon>
    </lineage>
</organism>
<feature type="region of interest" description="Disordered" evidence="1">
    <location>
        <begin position="59"/>
        <end position="144"/>
    </location>
</feature>
<proteinExistence type="predicted"/>
<protein>
    <submittedName>
        <fullName evidence="4">Uncharacterized protein</fullName>
    </submittedName>
</protein>
<evidence type="ECO:0000256" key="2">
    <source>
        <dbReference type="SAM" id="Phobius"/>
    </source>
</evidence>
<feature type="region of interest" description="Disordered" evidence="1">
    <location>
        <begin position="1"/>
        <end position="29"/>
    </location>
</feature>
<dbReference type="AlphaFoldDB" id="A0A6P4ILA4"/>
<evidence type="ECO:0000256" key="1">
    <source>
        <dbReference type="SAM" id="MobiDB-lite"/>
    </source>
</evidence>
<keyword evidence="3" id="KW-1185">Reference proteome</keyword>
<name>A0A6P4ILA4_DROKI</name>
<feature type="compositionally biased region" description="Polar residues" evidence="1">
    <location>
        <begin position="170"/>
        <end position="182"/>
    </location>
</feature>
<feature type="transmembrane region" description="Helical" evidence="2">
    <location>
        <begin position="396"/>
        <end position="417"/>
    </location>
</feature>
<gene>
    <name evidence="4" type="primary">LOC108079380</name>
</gene>
<feature type="transmembrane region" description="Helical" evidence="2">
    <location>
        <begin position="355"/>
        <end position="376"/>
    </location>
</feature>
<feature type="transmembrane region" description="Helical" evidence="2">
    <location>
        <begin position="294"/>
        <end position="320"/>
    </location>
</feature>
<evidence type="ECO:0000313" key="3">
    <source>
        <dbReference type="Proteomes" id="UP001652661"/>
    </source>
</evidence>
<evidence type="ECO:0000313" key="4">
    <source>
        <dbReference type="RefSeq" id="XP_017029190.1"/>
    </source>
</evidence>
<dbReference type="OrthoDB" id="7870210at2759"/>
<keyword evidence="2" id="KW-0812">Transmembrane</keyword>
<feature type="region of interest" description="Disordered" evidence="1">
    <location>
        <begin position="160"/>
        <end position="188"/>
    </location>
</feature>
<dbReference type="Proteomes" id="UP001652661">
    <property type="component" value="Chromosome X"/>
</dbReference>
<dbReference type="GeneID" id="108079380"/>
<reference evidence="4" key="1">
    <citation type="submission" date="2025-08" db="UniProtKB">
        <authorList>
            <consortium name="RefSeq"/>
        </authorList>
    </citation>
    <scope>IDENTIFICATION</scope>
    <source>
        <strain evidence="4">14028-0561.14</strain>
        <tissue evidence="4">Whole fly</tissue>
    </source>
</reference>
<keyword evidence="2" id="KW-1133">Transmembrane helix</keyword>
<accession>A0A6P4ILA4</accession>
<keyword evidence="2" id="KW-0472">Membrane</keyword>
<dbReference type="RefSeq" id="XP_017029190.1">
    <property type="nucleotide sequence ID" value="XM_017173701.3"/>
</dbReference>